<sequence>SVQNTISGLINEVVSLAVLGVSGGIDALLLHVNILQLEPSLEEEVDVQMECPVFSMDSSQKDFHDMKTIMMEIWD</sequence>
<dbReference type="EMBL" id="KQ234922">
    <property type="protein sequence ID" value="KMZ83360.1"/>
    <property type="molecule type" value="Genomic_DNA"/>
</dbReference>
<evidence type="ECO:0000313" key="2">
    <source>
        <dbReference type="Proteomes" id="UP000053327"/>
    </source>
</evidence>
<gene>
    <name evidence="1" type="ORF">PVBG_06205</name>
</gene>
<evidence type="ECO:0000313" key="1">
    <source>
        <dbReference type="EMBL" id="KMZ83360.1"/>
    </source>
</evidence>
<name>A0A0J9SK17_PLAV1</name>
<accession>A0A0J9SK17</accession>
<proteinExistence type="predicted"/>
<dbReference type="AlphaFoldDB" id="A0A0J9SK17"/>
<dbReference type="Proteomes" id="UP000053327">
    <property type="component" value="Unassembled WGS sequence"/>
</dbReference>
<organism evidence="1 2">
    <name type="scientific">Plasmodium vivax (strain Brazil I)</name>
    <dbReference type="NCBI Taxonomy" id="1033975"/>
    <lineage>
        <taxon>Eukaryota</taxon>
        <taxon>Sar</taxon>
        <taxon>Alveolata</taxon>
        <taxon>Apicomplexa</taxon>
        <taxon>Aconoidasida</taxon>
        <taxon>Haemosporida</taxon>
        <taxon>Plasmodiidae</taxon>
        <taxon>Plasmodium</taxon>
        <taxon>Plasmodium (Plasmodium)</taxon>
    </lineage>
</organism>
<protein>
    <submittedName>
        <fullName evidence="1">Uncharacterized protein</fullName>
    </submittedName>
</protein>
<feature type="non-terminal residue" evidence="1">
    <location>
        <position position="1"/>
    </location>
</feature>
<reference evidence="1 2" key="1">
    <citation type="submission" date="2011-08" db="EMBL/GenBank/DDBJ databases">
        <title>The Genome Sequence of Plasmodium vivax Brazil I.</title>
        <authorList>
            <consortium name="The Broad Institute Genome Sequencing Platform"/>
            <consortium name="The Broad Institute Genome Sequencing Center for Infectious Disease"/>
            <person name="Neafsey D."/>
            <person name="Carlton J."/>
            <person name="Barnwell J."/>
            <person name="Collins W."/>
            <person name="Escalante A."/>
            <person name="Mullikin J."/>
            <person name="Saul A."/>
            <person name="Guigo R."/>
            <person name="Camara F."/>
            <person name="Young S.K."/>
            <person name="Zeng Q."/>
            <person name="Gargeya S."/>
            <person name="Fitzgerald M."/>
            <person name="Haas B."/>
            <person name="Abouelleil A."/>
            <person name="Alvarado L."/>
            <person name="Arachchi H.M."/>
            <person name="Berlin A."/>
            <person name="Brown A."/>
            <person name="Chapman S.B."/>
            <person name="Chen Z."/>
            <person name="Dunbar C."/>
            <person name="Freedman E."/>
            <person name="Gearin G."/>
            <person name="Gellesch M."/>
            <person name="Goldberg J."/>
            <person name="Griggs A."/>
            <person name="Gujja S."/>
            <person name="Heiman D."/>
            <person name="Howarth C."/>
            <person name="Larson L."/>
            <person name="Lui A."/>
            <person name="MacDonald P.J.P."/>
            <person name="Montmayeur A."/>
            <person name="Murphy C."/>
            <person name="Neiman D."/>
            <person name="Pearson M."/>
            <person name="Priest M."/>
            <person name="Roberts A."/>
            <person name="Saif S."/>
            <person name="Shea T."/>
            <person name="Shenoy N."/>
            <person name="Sisk P."/>
            <person name="Stolte C."/>
            <person name="Sykes S."/>
            <person name="Wortman J."/>
            <person name="Nusbaum C."/>
            <person name="Birren B."/>
        </authorList>
    </citation>
    <scope>NUCLEOTIDE SEQUENCE [LARGE SCALE GENOMIC DNA]</scope>
    <source>
        <strain evidence="1 2">Brazil I</strain>
    </source>
</reference>